<evidence type="ECO:0000313" key="3">
    <source>
        <dbReference type="EMBL" id="RJK94752.1"/>
    </source>
</evidence>
<keyword evidence="2" id="KW-1133">Transmembrane helix</keyword>
<name>A0A3A3YZY8_9ACTN</name>
<feature type="coiled-coil region" evidence="1">
    <location>
        <begin position="49"/>
        <end position="105"/>
    </location>
</feature>
<keyword evidence="2" id="KW-0812">Transmembrane</keyword>
<dbReference type="Proteomes" id="UP000265614">
    <property type="component" value="Unassembled WGS sequence"/>
</dbReference>
<reference evidence="3 4" key="1">
    <citation type="submission" date="2018-09" db="EMBL/GenBank/DDBJ databases">
        <title>YIM 75000 draft genome.</title>
        <authorList>
            <person name="Tang S."/>
            <person name="Feng Y."/>
        </authorList>
    </citation>
    <scope>NUCLEOTIDE SEQUENCE [LARGE SCALE GENOMIC DNA]</scope>
    <source>
        <strain evidence="3 4">YIM 75000</strain>
    </source>
</reference>
<keyword evidence="1" id="KW-0175">Coiled coil</keyword>
<dbReference type="AlphaFoldDB" id="A0A3A3YZY8"/>
<keyword evidence="2" id="KW-0472">Membrane</keyword>
<dbReference type="EMBL" id="QZEZ01000006">
    <property type="protein sequence ID" value="RJK94752.1"/>
    <property type="molecule type" value="Genomic_DNA"/>
</dbReference>
<evidence type="ECO:0000256" key="1">
    <source>
        <dbReference type="SAM" id="Coils"/>
    </source>
</evidence>
<feature type="transmembrane region" description="Helical" evidence="2">
    <location>
        <begin position="31"/>
        <end position="48"/>
    </location>
</feature>
<evidence type="ECO:0000313" key="4">
    <source>
        <dbReference type="Proteomes" id="UP000265614"/>
    </source>
</evidence>
<protein>
    <submittedName>
        <fullName evidence="3">Uncharacterized protein</fullName>
    </submittedName>
</protein>
<sequence>MHQRAWLGAITLVGAGLVVLGALTRGYASSVFANLGTTVLLAIPLLLMERALERRLARATEQTDRAIDDLGGRVVDVQESLAEVSDRLREAADETARRVAEQRARDGADLVAPARAISDEPTYLSVMGAMEAAERARAIARHRNRGGLSVHVSLSCIDRGFSVTVTRRSNATHLAPVVAHQLLLSVTPTGEGQARSSCTVWWEPDWSVQECFVEVDRSLRRELGAGAPSVPPDVVLEQLAWGLAVALRRRAALGAGARERWALRAVIAPGWLVTTEGLEHVERGIVAPMHHLMDAGAEPPRDAVDPDVVEQLSLVWHEARRLVGA</sequence>
<dbReference type="RefSeq" id="WP_119950934.1">
    <property type="nucleotide sequence ID" value="NZ_QZEZ01000006.1"/>
</dbReference>
<evidence type="ECO:0000256" key="2">
    <source>
        <dbReference type="SAM" id="Phobius"/>
    </source>
</evidence>
<organism evidence="3 4">
    <name type="scientific">Vallicoccus soli</name>
    <dbReference type="NCBI Taxonomy" id="2339232"/>
    <lineage>
        <taxon>Bacteria</taxon>
        <taxon>Bacillati</taxon>
        <taxon>Actinomycetota</taxon>
        <taxon>Actinomycetes</taxon>
        <taxon>Motilibacterales</taxon>
        <taxon>Vallicoccaceae</taxon>
        <taxon>Vallicoccus</taxon>
    </lineage>
</organism>
<comment type="caution">
    <text evidence="3">The sequence shown here is derived from an EMBL/GenBank/DDBJ whole genome shotgun (WGS) entry which is preliminary data.</text>
</comment>
<proteinExistence type="predicted"/>
<gene>
    <name evidence="3" type="ORF">D5H78_13010</name>
</gene>
<accession>A0A3A3YZY8</accession>
<keyword evidence="4" id="KW-1185">Reference proteome</keyword>